<evidence type="ECO:0000256" key="1">
    <source>
        <dbReference type="ARBA" id="ARBA00004651"/>
    </source>
</evidence>
<reference evidence="10 11" key="1">
    <citation type="submission" date="2018-06" db="EMBL/GenBank/DDBJ databases">
        <authorList>
            <consortium name="Pathogen Informatics"/>
            <person name="Doyle S."/>
        </authorList>
    </citation>
    <scope>NUCLEOTIDE SEQUENCE [LARGE SCALE GENOMIC DNA]</scope>
    <source>
        <strain evidence="10 11">NCTC10392</strain>
    </source>
</reference>
<keyword evidence="6 8" id="KW-1133">Transmembrane helix</keyword>
<organism evidence="10 11">
    <name type="scientific">Pseudomonas fluorescens</name>
    <dbReference type="NCBI Taxonomy" id="294"/>
    <lineage>
        <taxon>Bacteria</taxon>
        <taxon>Pseudomonadati</taxon>
        <taxon>Pseudomonadota</taxon>
        <taxon>Gammaproteobacteria</taxon>
        <taxon>Pseudomonadales</taxon>
        <taxon>Pseudomonadaceae</taxon>
        <taxon>Pseudomonas</taxon>
    </lineage>
</organism>
<evidence type="ECO:0000259" key="9">
    <source>
        <dbReference type="Pfam" id="PF02366"/>
    </source>
</evidence>
<keyword evidence="2" id="KW-1003">Cell membrane</keyword>
<name>A0A379IDP0_PSEFL</name>
<protein>
    <submittedName>
        <fullName evidence="10">Glycosyl transferase family protein</fullName>
        <ecNumber evidence="10">2.4.2.43</ecNumber>
    </submittedName>
</protein>
<dbReference type="GO" id="GO:0010041">
    <property type="term" value="P:response to iron(III) ion"/>
    <property type="evidence" value="ECO:0007669"/>
    <property type="project" value="TreeGrafter"/>
</dbReference>
<feature type="transmembrane region" description="Helical" evidence="8">
    <location>
        <begin position="263"/>
        <end position="284"/>
    </location>
</feature>
<sequence length="474" mass="52931">MIMTTRTLWLVLIAILGLRLASLGLYPLMDTSEARYAEMARKMLVLGNWVTPLFELDVPFWGKPPLSFWSQALGMKLLGINEFAIRFPAWLFHVASCLIIIRFAREQVDEKTAVLAAIIFSSSTLGLLSAGVVLTDPALSFSVLLATYGFWRGVTQGDRRWALAGFAGLGLGLLAKGPLAVVLVAIPAAVWTLYYRQWRAFLHLPWLSGIALMLLVAVPWYLIAEQRTPGFLDYFLVGEHWKRYVVSDWAGDLYGSAHARPTGAIWLDLLLAFFPWTLLLPALYFGVRRAALSGRYYVFIALWALATPAFFTFSGNILWTYLLPSLPAWSLLLAGALKQTSWSTGKTVGGLGLALLLPVLLPIAAIDGRSFDRPNNQRDLANAWQQLQTSAPGSLYYWGRRSYSGEFYTDGEARQVKDLSTLPDDRAFYIARRERDLKRGLQGLQPFNCVEQLRASQSVLFRCDPRANALGVRP</sequence>
<dbReference type="GO" id="GO:0000030">
    <property type="term" value="F:mannosyltransferase activity"/>
    <property type="evidence" value="ECO:0007669"/>
    <property type="project" value="InterPro"/>
</dbReference>
<evidence type="ECO:0000256" key="6">
    <source>
        <dbReference type="ARBA" id="ARBA00022989"/>
    </source>
</evidence>
<evidence type="ECO:0000256" key="3">
    <source>
        <dbReference type="ARBA" id="ARBA00022676"/>
    </source>
</evidence>
<evidence type="ECO:0000256" key="8">
    <source>
        <dbReference type="SAM" id="Phobius"/>
    </source>
</evidence>
<evidence type="ECO:0000313" key="10">
    <source>
        <dbReference type="EMBL" id="SUD30960.1"/>
    </source>
</evidence>
<dbReference type="InterPro" id="IPR050297">
    <property type="entry name" value="LipidA_mod_glycosyltrf_83"/>
</dbReference>
<gene>
    <name evidence="10" type="primary">arnT_2</name>
    <name evidence="10" type="ORF">NCTC10392_02886</name>
</gene>
<evidence type="ECO:0000256" key="7">
    <source>
        <dbReference type="ARBA" id="ARBA00023136"/>
    </source>
</evidence>
<feature type="transmembrane region" description="Helical" evidence="8">
    <location>
        <begin position="113"/>
        <end position="134"/>
    </location>
</feature>
<dbReference type="GO" id="GO:0009103">
    <property type="term" value="P:lipopolysaccharide biosynthetic process"/>
    <property type="evidence" value="ECO:0007669"/>
    <property type="project" value="UniProtKB-ARBA"/>
</dbReference>
<feature type="transmembrane region" description="Helical" evidence="8">
    <location>
        <begin position="83"/>
        <end position="101"/>
    </location>
</feature>
<dbReference type="GO" id="GO:0103015">
    <property type="term" value="F:4-amino-4-deoxy-L-arabinose transferase activity"/>
    <property type="evidence" value="ECO:0007669"/>
    <property type="project" value="UniProtKB-EC"/>
</dbReference>
<feature type="transmembrane region" description="Helical" evidence="8">
    <location>
        <begin position="296"/>
        <end position="322"/>
    </location>
</feature>
<dbReference type="Pfam" id="PF02366">
    <property type="entry name" value="PMT"/>
    <property type="match status" value="1"/>
</dbReference>
<evidence type="ECO:0000313" key="11">
    <source>
        <dbReference type="Proteomes" id="UP000255125"/>
    </source>
</evidence>
<dbReference type="EC" id="2.4.2.43" evidence="10"/>
<dbReference type="PANTHER" id="PTHR33908:SF3">
    <property type="entry name" value="UNDECAPRENYL PHOSPHATE-ALPHA-4-AMINO-4-DEOXY-L-ARABINOSE ARABINOSYL TRANSFERASE"/>
    <property type="match status" value="1"/>
</dbReference>
<dbReference type="EMBL" id="UGUS01000002">
    <property type="protein sequence ID" value="SUD30960.1"/>
    <property type="molecule type" value="Genomic_DNA"/>
</dbReference>
<dbReference type="PANTHER" id="PTHR33908">
    <property type="entry name" value="MANNOSYLTRANSFERASE YKCB-RELATED"/>
    <property type="match status" value="1"/>
</dbReference>
<evidence type="ECO:0000256" key="5">
    <source>
        <dbReference type="ARBA" id="ARBA00022692"/>
    </source>
</evidence>
<dbReference type="GO" id="GO:0006493">
    <property type="term" value="P:protein O-linked glycosylation"/>
    <property type="evidence" value="ECO:0007669"/>
    <property type="project" value="InterPro"/>
</dbReference>
<feature type="domain" description="ArnT-like N-terminal" evidence="9">
    <location>
        <begin position="4"/>
        <end position="235"/>
    </location>
</feature>
<dbReference type="Proteomes" id="UP000255125">
    <property type="component" value="Unassembled WGS sequence"/>
</dbReference>
<evidence type="ECO:0000256" key="4">
    <source>
        <dbReference type="ARBA" id="ARBA00022679"/>
    </source>
</evidence>
<feature type="transmembrane region" description="Helical" evidence="8">
    <location>
        <begin position="161"/>
        <end position="194"/>
    </location>
</feature>
<keyword evidence="3 10" id="KW-0328">Glycosyltransferase</keyword>
<accession>A0A379IDP0</accession>
<comment type="subcellular location">
    <subcellularLocation>
        <location evidence="1">Cell membrane</location>
        <topology evidence="1">Multi-pass membrane protein</topology>
    </subcellularLocation>
</comment>
<keyword evidence="4 10" id="KW-0808">Transferase</keyword>
<dbReference type="RefSeq" id="WP_235205557.1">
    <property type="nucleotide sequence ID" value="NZ_CP008896.1"/>
</dbReference>
<dbReference type="InterPro" id="IPR003342">
    <property type="entry name" value="ArnT-like_N"/>
</dbReference>
<feature type="transmembrane region" description="Helical" evidence="8">
    <location>
        <begin position="201"/>
        <end position="223"/>
    </location>
</feature>
<dbReference type="GO" id="GO:0005886">
    <property type="term" value="C:plasma membrane"/>
    <property type="evidence" value="ECO:0007669"/>
    <property type="project" value="UniProtKB-SubCell"/>
</dbReference>
<dbReference type="AlphaFoldDB" id="A0A379IDP0"/>
<proteinExistence type="predicted"/>
<keyword evidence="7 8" id="KW-0472">Membrane</keyword>
<feature type="transmembrane region" description="Helical" evidence="8">
    <location>
        <begin position="347"/>
        <end position="366"/>
    </location>
</feature>
<keyword evidence="5 8" id="KW-0812">Transmembrane</keyword>
<evidence type="ECO:0000256" key="2">
    <source>
        <dbReference type="ARBA" id="ARBA00022475"/>
    </source>
</evidence>